<dbReference type="PANTHER" id="PTHR13405:SF11">
    <property type="entry name" value="NUCLEAR PORE COMPLEX PROTEIN NUP133"/>
    <property type="match status" value="1"/>
</dbReference>
<dbReference type="RefSeq" id="XP_019544702.3">
    <property type="nucleotide sequence ID" value="XM_019689157.4"/>
</dbReference>
<feature type="compositionally biased region" description="Low complexity" evidence="5">
    <location>
        <begin position="12"/>
        <end position="21"/>
    </location>
</feature>
<evidence type="ECO:0000313" key="7">
    <source>
        <dbReference type="EnsemblMetazoa" id="AALFPA23_014232.P20684"/>
    </source>
</evidence>
<reference evidence="7" key="2">
    <citation type="submission" date="2025-05" db="UniProtKB">
        <authorList>
            <consortium name="EnsemblMetazoa"/>
        </authorList>
    </citation>
    <scope>IDENTIFICATION</scope>
    <source>
        <strain evidence="7">Foshan</strain>
    </source>
</reference>
<dbReference type="GeneID" id="109415280"/>
<dbReference type="EnsemblMetazoa" id="AALFPA23_014232.R20684">
    <property type="protein sequence ID" value="AALFPA23_014232.P20684"/>
    <property type="gene ID" value="AALFPA23_014232"/>
</dbReference>
<dbReference type="Gene3D" id="1.25.40.700">
    <property type="match status" value="1"/>
</dbReference>
<evidence type="ECO:0000256" key="4">
    <source>
        <dbReference type="ARBA" id="ARBA00023242"/>
    </source>
</evidence>
<reference evidence="8" key="1">
    <citation type="journal article" date="2015" name="Proc. Natl. Acad. Sci. U.S.A.">
        <title>Genome sequence of the Asian Tiger mosquito, Aedes albopictus, reveals insights into its biology, genetics, and evolution.</title>
        <authorList>
            <person name="Chen X.G."/>
            <person name="Jiang X."/>
            <person name="Gu J."/>
            <person name="Xu M."/>
            <person name="Wu Y."/>
            <person name="Deng Y."/>
            <person name="Zhang C."/>
            <person name="Bonizzoni M."/>
            <person name="Dermauw W."/>
            <person name="Vontas J."/>
            <person name="Armbruster P."/>
            <person name="Huang X."/>
            <person name="Yang Y."/>
            <person name="Zhang H."/>
            <person name="He W."/>
            <person name="Peng H."/>
            <person name="Liu Y."/>
            <person name="Wu K."/>
            <person name="Chen J."/>
            <person name="Lirakis M."/>
            <person name="Topalis P."/>
            <person name="Van Leeuwen T."/>
            <person name="Hall A.B."/>
            <person name="Jiang X."/>
            <person name="Thorpe C."/>
            <person name="Mueller R.L."/>
            <person name="Sun C."/>
            <person name="Waterhouse R.M."/>
            <person name="Yan G."/>
            <person name="Tu Z.J."/>
            <person name="Fang X."/>
            <person name="James A.A."/>
        </authorList>
    </citation>
    <scope>NUCLEOTIDE SEQUENCE [LARGE SCALE GENOMIC DNA]</scope>
    <source>
        <strain evidence="8">Foshan</strain>
    </source>
</reference>
<keyword evidence="3" id="KW-0813">Transport</keyword>
<evidence type="ECO:0000256" key="2">
    <source>
        <dbReference type="ARBA" id="ARBA00005569"/>
    </source>
</evidence>
<comment type="subcellular location">
    <subcellularLocation>
        <location evidence="1">Nucleus</location>
    </subcellularLocation>
</comment>
<comment type="similarity">
    <text evidence="2">Belongs to the nucleoporin Nup133 family.</text>
</comment>
<evidence type="ECO:0000313" key="8">
    <source>
        <dbReference type="Proteomes" id="UP000069940"/>
    </source>
</evidence>
<sequence>MDKSFGSLFGPSRNNSISRSRQSLGGSLFSTGGGVAGRKGSILPSGPIGRKGSGRYSLSTRSNISTLQVVAKSEYNILECYGLPLPVQVSEILTFAERNAPVSINYSANGWAWLVHGRRLLIWQYRESHSKAMAAAATAMGGGDSFPTPRRALASQCRQLTLPHCDIGHKAALIAVFIAEGHQMASCLAVSPAGDVRYWPSIAHDGSSIDECNILEGQEFEELVGLSSGNYLLVTTTCSLVQLQVQLQGGRQTIVARQVKPPSGFFGGIGKKFASIIIGMHSIPERENKLIRINSEKVSSHEWHITVLADKWIQRWSFSPTGSNERFLCEDAEIVRKIREFFLHKVWSSSRDPNEIELWTLDMQPTDRGVLVLAAACNMQRTGPQVHYGLLTFVYEGDAGMVLKESVLMKYKGFFSREREEECTSFKLIANRTVAYVYNDKVIYPVILDRNSGSTGNSESSSPSEDVEKIEFNVQDDGILAGNSFQNTALFFSKIHGLVVVTPSDFEPSSEVFNSSVSSDVFNPNISVNDSVFISQSIFAPATTNAGNLVLYDLDPEEISTAEKDNVSQLKAAFIYYIKRNTSASNEIINELLQTLEQKSLDSELDQTVLTIAQDLAEDIPAADPRWEVTTKHALGSSTSMQIVQQLREKNLALTQFLEFLHGSSLWDKLSASTSGDTIRPTAHLLSDIAEKIVAAIALKCLHNSHARIIDEAIDLVLKEGNRSPPSPNLTNQDLFYVQINRIHEIFKVFAELIENYVKQELTTTQVQTALVEINTITVTVLQEVTKFRELKSDLFAVRDELKRYEYLPWTASSGRYGLKDVLLHMINNTLNYGIKGSGEPEFKIKHYQHMTDLVDFVLDGRKRFLDSVQDEDKRTVLLQQYESKRSDLIFPLVDAEQYELAAKLAEKYLDFQILVVICDKTNNQTRLDEYIERYKEYDFSQFAISWHMRQNKQGDIFHRFKGNQAELARFLSDHPSLAWIQLVFNGELAQAAEVLLALAQNEKEVLNRKRVMLSLSKLCALAAEGDFSAQITEINSEVKLLDLQEQIPMEILNIYGYDTKNAKVLSPEEIVDLYIADEYSKSSETEFRKALELLDFVEDPIEVRHKIWCAAILRDNWEDYNRSAPLDTMQGMMFFRLIDLCYILDGELENFLPPVESFLSAPELGDLVESKSFQYLIKLGYEHIYDSYKKK</sequence>
<protein>
    <recommendedName>
        <fullName evidence="6">Nucleoporin Nup133/Nup155-like N-terminal domain-containing protein</fullName>
    </recommendedName>
</protein>
<evidence type="ECO:0000256" key="1">
    <source>
        <dbReference type="ARBA" id="ARBA00004123"/>
    </source>
</evidence>
<evidence type="ECO:0000259" key="6">
    <source>
        <dbReference type="Pfam" id="PF08801"/>
    </source>
</evidence>
<dbReference type="InterPro" id="IPR014908">
    <property type="entry name" value="Nucleoporin_Nup133/Nup155_N"/>
</dbReference>
<name>A0ABM1Z200_AEDAL</name>
<dbReference type="InterPro" id="IPR015943">
    <property type="entry name" value="WD40/YVTN_repeat-like_dom_sf"/>
</dbReference>
<feature type="region of interest" description="Disordered" evidence="5">
    <location>
        <begin position="1"/>
        <end position="21"/>
    </location>
</feature>
<organism evidence="7 8">
    <name type="scientific">Aedes albopictus</name>
    <name type="common">Asian tiger mosquito</name>
    <name type="synonym">Stegomyia albopicta</name>
    <dbReference type="NCBI Taxonomy" id="7160"/>
    <lineage>
        <taxon>Eukaryota</taxon>
        <taxon>Metazoa</taxon>
        <taxon>Ecdysozoa</taxon>
        <taxon>Arthropoda</taxon>
        <taxon>Hexapoda</taxon>
        <taxon>Insecta</taxon>
        <taxon>Pterygota</taxon>
        <taxon>Neoptera</taxon>
        <taxon>Endopterygota</taxon>
        <taxon>Diptera</taxon>
        <taxon>Nematocera</taxon>
        <taxon>Culicoidea</taxon>
        <taxon>Culicidae</taxon>
        <taxon>Culicinae</taxon>
        <taxon>Aedini</taxon>
        <taxon>Aedes</taxon>
        <taxon>Stegomyia</taxon>
    </lineage>
</organism>
<accession>A0ABM1Z200</accession>
<evidence type="ECO:0000256" key="3">
    <source>
        <dbReference type="ARBA" id="ARBA00022448"/>
    </source>
</evidence>
<evidence type="ECO:0000256" key="5">
    <source>
        <dbReference type="SAM" id="MobiDB-lite"/>
    </source>
</evidence>
<feature type="domain" description="Nucleoporin Nup133/Nup155-like N-terminal" evidence="6">
    <location>
        <begin position="74"/>
        <end position="499"/>
    </location>
</feature>
<dbReference type="SUPFAM" id="SSF117289">
    <property type="entry name" value="Nucleoporin domain"/>
    <property type="match status" value="1"/>
</dbReference>
<keyword evidence="8" id="KW-1185">Reference proteome</keyword>
<dbReference type="PANTHER" id="PTHR13405">
    <property type="entry name" value="NUCLEAR PORE COMPLEX PROTEIN NUP133"/>
    <property type="match status" value="1"/>
</dbReference>
<dbReference type="Gene3D" id="1.20.58.1380">
    <property type="match status" value="1"/>
</dbReference>
<dbReference type="Gene3D" id="2.130.10.10">
    <property type="entry name" value="YVTN repeat-like/Quinoprotein amine dehydrogenase"/>
    <property type="match status" value="1"/>
</dbReference>
<dbReference type="Pfam" id="PF08801">
    <property type="entry name" value="Nucleoporin_N"/>
    <property type="match status" value="1"/>
</dbReference>
<keyword evidence="4" id="KW-0539">Nucleus</keyword>
<dbReference type="InterPro" id="IPR037624">
    <property type="entry name" value="Nup133-like"/>
</dbReference>
<proteinExistence type="inferred from homology"/>
<dbReference type="Proteomes" id="UP000069940">
    <property type="component" value="Unassembled WGS sequence"/>
</dbReference>